<dbReference type="Pfam" id="PF00560">
    <property type="entry name" value="LRR_1"/>
    <property type="match status" value="2"/>
</dbReference>
<keyword evidence="6" id="KW-1133">Transmembrane helix</keyword>
<dbReference type="PANTHER" id="PTHR48061">
    <property type="entry name" value="LEUCINE-RICH REPEAT RECEPTOR PROTEIN KINASE EMS1-LIKE-RELATED"/>
    <property type="match status" value="1"/>
</dbReference>
<sequence length="357" mass="39905">MFSGNVPFESFALPSLKKLYLGYNQLAGQIDVQTFRQLTNLTSLELSNNNFSGDFELDTLLSSLTNLESLDLSYSSFAVTTKNANHYVNPGFIYLGLASCKLKVFPNSFRAMKQLYHLDLSSNEIHGQIPHWAGEIGSTNYGLQYLNLSYNFITGSPQFQWYGLRQLYLQSNLIEGPFPQSICNMSKLWYLDMSNNRFGGSIPQCFGNISSSLQLIDMGNNSFQGMIPSLYDVCKELQGLVLKGNQLEGEVPISLSRCQSLKVVDLGNNHLNGTFPGWLGDLPYLRVLVLKSNKFHGHIQPSSDVEFPFPNIQVLDLSYNGGAHDLSAKQKKICIYREMTLDNERYRSLGCGGAGTF</sequence>
<name>A0A2U1L0U0_ARTAN</name>
<comment type="caution">
    <text evidence="9">The sequence shown here is derived from an EMBL/GenBank/DDBJ whole genome shotgun (WGS) entry which is preliminary data.</text>
</comment>
<comment type="subcellular location">
    <subcellularLocation>
        <location evidence="1">Membrane</location>
        <topology evidence="1">Single-pass type I membrane protein</topology>
    </subcellularLocation>
</comment>
<evidence type="ECO:0000256" key="4">
    <source>
        <dbReference type="ARBA" id="ARBA00022729"/>
    </source>
</evidence>
<dbReference type="Proteomes" id="UP000245207">
    <property type="component" value="Unassembled WGS sequence"/>
</dbReference>
<keyword evidence="10" id="KW-1185">Reference proteome</keyword>
<evidence type="ECO:0000256" key="2">
    <source>
        <dbReference type="ARBA" id="ARBA00022614"/>
    </source>
</evidence>
<dbReference type="InterPro" id="IPR001611">
    <property type="entry name" value="Leu-rich_rpt"/>
</dbReference>
<dbReference type="PANTHER" id="PTHR48061:SF2">
    <property type="entry name" value="RECEPTOR LIKE PROTEIN 30-LIKE"/>
    <property type="match status" value="1"/>
</dbReference>
<protein>
    <submittedName>
        <fullName evidence="9">Leucine-rich repeat-containing protein</fullName>
    </submittedName>
</protein>
<dbReference type="GO" id="GO:0016020">
    <property type="term" value="C:membrane"/>
    <property type="evidence" value="ECO:0007669"/>
    <property type="project" value="UniProtKB-SubCell"/>
</dbReference>
<evidence type="ECO:0000256" key="8">
    <source>
        <dbReference type="ARBA" id="ARBA00023180"/>
    </source>
</evidence>
<dbReference type="OrthoDB" id="1911164at2759"/>
<dbReference type="Gene3D" id="3.80.10.10">
    <property type="entry name" value="Ribonuclease Inhibitor"/>
    <property type="match status" value="2"/>
</dbReference>
<keyword evidence="4" id="KW-0732">Signal</keyword>
<evidence type="ECO:0000256" key="5">
    <source>
        <dbReference type="ARBA" id="ARBA00022737"/>
    </source>
</evidence>
<reference evidence="9 10" key="1">
    <citation type="journal article" date="2018" name="Mol. Plant">
        <title>The genome of Artemisia annua provides insight into the evolution of Asteraceae family and artemisinin biosynthesis.</title>
        <authorList>
            <person name="Shen Q."/>
            <person name="Zhang L."/>
            <person name="Liao Z."/>
            <person name="Wang S."/>
            <person name="Yan T."/>
            <person name="Shi P."/>
            <person name="Liu M."/>
            <person name="Fu X."/>
            <person name="Pan Q."/>
            <person name="Wang Y."/>
            <person name="Lv Z."/>
            <person name="Lu X."/>
            <person name="Zhang F."/>
            <person name="Jiang W."/>
            <person name="Ma Y."/>
            <person name="Chen M."/>
            <person name="Hao X."/>
            <person name="Li L."/>
            <person name="Tang Y."/>
            <person name="Lv G."/>
            <person name="Zhou Y."/>
            <person name="Sun X."/>
            <person name="Brodelius P.E."/>
            <person name="Rose J.K.C."/>
            <person name="Tang K."/>
        </authorList>
    </citation>
    <scope>NUCLEOTIDE SEQUENCE [LARGE SCALE GENOMIC DNA]</scope>
    <source>
        <strain evidence="10">cv. Huhao1</strain>
        <tissue evidence="9">Leaf</tissue>
    </source>
</reference>
<dbReference type="InterPro" id="IPR032675">
    <property type="entry name" value="LRR_dom_sf"/>
</dbReference>
<evidence type="ECO:0000256" key="6">
    <source>
        <dbReference type="ARBA" id="ARBA00022989"/>
    </source>
</evidence>
<evidence type="ECO:0000256" key="1">
    <source>
        <dbReference type="ARBA" id="ARBA00004479"/>
    </source>
</evidence>
<dbReference type="EMBL" id="PKPP01012275">
    <property type="protein sequence ID" value="PWA42647.1"/>
    <property type="molecule type" value="Genomic_DNA"/>
</dbReference>
<organism evidence="9 10">
    <name type="scientific">Artemisia annua</name>
    <name type="common">Sweet wormwood</name>
    <dbReference type="NCBI Taxonomy" id="35608"/>
    <lineage>
        <taxon>Eukaryota</taxon>
        <taxon>Viridiplantae</taxon>
        <taxon>Streptophyta</taxon>
        <taxon>Embryophyta</taxon>
        <taxon>Tracheophyta</taxon>
        <taxon>Spermatophyta</taxon>
        <taxon>Magnoliopsida</taxon>
        <taxon>eudicotyledons</taxon>
        <taxon>Gunneridae</taxon>
        <taxon>Pentapetalae</taxon>
        <taxon>asterids</taxon>
        <taxon>campanulids</taxon>
        <taxon>Asterales</taxon>
        <taxon>Asteraceae</taxon>
        <taxon>Asteroideae</taxon>
        <taxon>Anthemideae</taxon>
        <taxon>Artemisiinae</taxon>
        <taxon>Artemisia</taxon>
    </lineage>
</organism>
<dbReference type="FunFam" id="3.80.10.10:FF:000041">
    <property type="entry name" value="LRR receptor-like serine/threonine-protein kinase ERECTA"/>
    <property type="match status" value="1"/>
</dbReference>
<dbReference type="STRING" id="35608.A0A2U1L0U0"/>
<evidence type="ECO:0000313" key="9">
    <source>
        <dbReference type="EMBL" id="PWA42647.1"/>
    </source>
</evidence>
<dbReference type="SUPFAM" id="SSF52058">
    <property type="entry name" value="L domain-like"/>
    <property type="match status" value="1"/>
</dbReference>
<dbReference type="InterPro" id="IPR046956">
    <property type="entry name" value="RLP23-like"/>
</dbReference>
<dbReference type="Pfam" id="PF12799">
    <property type="entry name" value="LRR_4"/>
    <property type="match status" value="1"/>
</dbReference>
<dbReference type="Pfam" id="PF13855">
    <property type="entry name" value="LRR_8"/>
    <property type="match status" value="1"/>
</dbReference>
<keyword evidence="7" id="KW-0472">Membrane</keyword>
<gene>
    <name evidence="9" type="ORF">CTI12_AA542720</name>
</gene>
<dbReference type="InterPro" id="IPR025875">
    <property type="entry name" value="Leu-rich_rpt_4"/>
</dbReference>
<keyword evidence="5" id="KW-0677">Repeat</keyword>
<keyword evidence="8" id="KW-0325">Glycoprotein</keyword>
<keyword evidence="2" id="KW-0433">Leucine-rich repeat</keyword>
<evidence type="ECO:0000256" key="3">
    <source>
        <dbReference type="ARBA" id="ARBA00022692"/>
    </source>
</evidence>
<evidence type="ECO:0000256" key="7">
    <source>
        <dbReference type="ARBA" id="ARBA00023136"/>
    </source>
</evidence>
<proteinExistence type="predicted"/>
<evidence type="ECO:0000313" key="10">
    <source>
        <dbReference type="Proteomes" id="UP000245207"/>
    </source>
</evidence>
<keyword evidence="3" id="KW-0812">Transmembrane</keyword>
<accession>A0A2U1L0U0</accession>
<dbReference type="AlphaFoldDB" id="A0A2U1L0U0"/>